<proteinExistence type="inferred from homology"/>
<comment type="similarity">
    <text evidence="8 9">Belongs to the TonB-dependent receptor family.</text>
</comment>
<dbReference type="InterPro" id="IPR023997">
    <property type="entry name" value="TonB-dep_OMP_SusC/RagA_CS"/>
</dbReference>
<dbReference type="Pfam" id="PF00593">
    <property type="entry name" value="TonB_dep_Rec_b-barrel"/>
    <property type="match status" value="1"/>
</dbReference>
<dbReference type="InterPro" id="IPR012910">
    <property type="entry name" value="Plug_dom"/>
</dbReference>
<dbReference type="InterPro" id="IPR023996">
    <property type="entry name" value="TonB-dep_OMP_SusC/RagA"/>
</dbReference>
<sequence length="1160" mass="126839">MMIALSIPLWAFGYEANGVLDRSGAAGAITTSSLALAMQQTISGKVTGTDGAPLPGVSVSVVGGAAATSTNEDGNYSISAQMGATLHFTMIGYTAKDVAVNAATLNVTLEPGDRSLDEVVVVGYGTQRRGNLTGAVSTISVKENLEARPIADVGRAIQGTTPGLSVTLPSGEIGSDPVIRIRGQIASIQGLAHGGTQTQPLILLDNVEIPSITLVNPLDVESITVLKDAAASSIYGAKAAFGVVLITTKQGTGIEKPQITYSNNFSFQNPWKDLRMARLNGLKYSLDAVERIGGSLTGAFYKIDSASYARAADWHNTYGGTIGMDDPTVYGRDWYFEPGGPYKFGLRTYDPYEAMVREWAPTQQHNLSIAGTSGKTSYNLGLGLLDQSGMMKPAKKDQFTRYNASLRVSSEINKYFTARAGVLYSQRNKEYPYVSNSTTADPWLYLFRWSPIYPLGNDENGDPIRSPASEAAAANTASLLYNYLNLNLGGTVTLTDNWTVDFDYTYANQGHVWDRPGTKYTARNSWVAPQARVDADGNPVYVNSAGEVVSSTTEGAMPAYNLGLETYTAPGSSPDHIYKLSENLNKHTINAFTTYNLGLEDGHDFKFMLGMNRVTDDWANHFTQVTNLIDIVNPQFPYGIGTWTGDGGEFWEAQLGYFGRVNYAYQNKYLVEANLRYDGTSKFPTDLKWRWFPSFSAGWVLSEEGFMESTRDWLDLFKFRGSWGTIGDQSVPSDLYVPTMDIGQSTWIGGDGSRSYFVGTPNAVAAAITWQDITTLDFGVDARFFNNKFGFSFDWYQRNTENMIVPAEGVPPTFGSGAPESNYGSLRTRGWEVAVDFNHRFDNGLGINVRGNISDAKSVVMEYGSTQSVNNYYVGKTYGEIWGYRTDRLYQYDDFELGPDGEPQLITLTEAESAKYAGRKAYKLKPGPNGEKPVYQAFLQNSADFYFGPGDVKFVDSNGDGELDNGSQLVGDHGDWDVIGNFTPRYEYGFRLGADYKGVDFAVFFQGVGSREVWGGGNLAIPGFHASDGAMPAAIADDYWTPENTDAFYPAAYNNAGNNTNNNMQRQSRYLLDMSYLRIKNISLGYSLPASLLSRVGVNSLRVYTSLENFVTWDNLNGLPIDPEAVAGFSMWNNTNYNSSRTGVGTPAFKSVSFGVQLNF</sequence>
<reference evidence="12" key="1">
    <citation type="journal article" date="2014" name="Int. J. Syst. Evol. Microbiol.">
        <title>Complete genome sequence of Corynebacterium casei LMG S-19264T (=DSM 44701T), isolated from a smear-ripened cheese.</title>
        <authorList>
            <consortium name="US DOE Joint Genome Institute (JGI-PGF)"/>
            <person name="Walter F."/>
            <person name="Albersmeier A."/>
            <person name="Kalinowski J."/>
            <person name="Ruckert C."/>
        </authorList>
    </citation>
    <scope>NUCLEOTIDE SEQUENCE</scope>
    <source>
        <strain evidence="12">CGMCC 1.12195</strain>
    </source>
</reference>
<dbReference type="GO" id="GO:0009279">
    <property type="term" value="C:cell outer membrane"/>
    <property type="evidence" value="ECO:0007669"/>
    <property type="project" value="UniProtKB-SubCell"/>
</dbReference>
<evidence type="ECO:0000256" key="2">
    <source>
        <dbReference type="ARBA" id="ARBA00022448"/>
    </source>
</evidence>
<dbReference type="NCBIfam" id="TIGR04056">
    <property type="entry name" value="OMP_RagA_SusC"/>
    <property type="match status" value="1"/>
</dbReference>
<evidence type="ECO:0000256" key="4">
    <source>
        <dbReference type="ARBA" id="ARBA00022692"/>
    </source>
</evidence>
<accession>A0A917M886</accession>
<keyword evidence="2 8" id="KW-0813">Transport</keyword>
<dbReference type="SUPFAM" id="SSF49464">
    <property type="entry name" value="Carboxypeptidase regulatory domain-like"/>
    <property type="match status" value="1"/>
</dbReference>
<dbReference type="Gene3D" id="2.170.130.10">
    <property type="entry name" value="TonB-dependent receptor, plug domain"/>
    <property type="match status" value="1"/>
</dbReference>
<dbReference type="Proteomes" id="UP000660862">
    <property type="component" value="Unassembled WGS sequence"/>
</dbReference>
<dbReference type="Gene3D" id="2.60.40.1120">
    <property type="entry name" value="Carboxypeptidase-like, regulatory domain"/>
    <property type="match status" value="1"/>
</dbReference>
<gene>
    <name evidence="12" type="ORF">GCM10007415_12540</name>
</gene>
<dbReference type="Gene3D" id="2.40.170.20">
    <property type="entry name" value="TonB-dependent receptor, beta-barrel domain"/>
    <property type="match status" value="1"/>
</dbReference>
<keyword evidence="4 8" id="KW-0812">Transmembrane</keyword>
<evidence type="ECO:0000256" key="7">
    <source>
        <dbReference type="ARBA" id="ARBA00023237"/>
    </source>
</evidence>
<evidence type="ECO:0000256" key="5">
    <source>
        <dbReference type="ARBA" id="ARBA00023077"/>
    </source>
</evidence>
<organism evidence="12 13">
    <name type="scientific">Parapedobacter pyrenivorans</name>
    <dbReference type="NCBI Taxonomy" id="1305674"/>
    <lineage>
        <taxon>Bacteria</taxon>
        <taxon>Pseudomonadati</taxon>
        <taxon>Bacteroidota</taxon>
        <taxon>Sphingobacteriia</taxon>
        <taxon>Sphingobacteriales</taxon>
        <taxon>Sphingobacteriaceae</taxon>
        <taxon>Parapedobacter</taxon>
    </lineage>
</organism>
<dbReference type="PROSITE" id="PS52016">
    <property type="entry name" value="TONB_DEPENDENT_REC_3"/>
    <property type="match status" value="1"/>
</dbReference>
<dbReference type="NCBIfam" id="TIGR04057">
    <property type="entry name" value="SusC_RagA_signa"/>
    <property type="match status" value="1"/>
</dbReference>
<evidence type="ECO:0000259" key="11">
    <source>
        <dbReference type="Pfam" id="PF07715"/>
    </source>
</evidence>
<evidence type="ECO:0000259" key="10">
    <source>
        <dbReference type="Pfam" id="PF00593"/>
    </source>
</evidence>
<dbReference type="Pfam" id="PF13715">
    <property type="entry name" value="CarbopepD_reg_2"/>
    <property type="match status" value="1"/>
</dbReference>
<comment type="caution">
    <text evidence="12">The sequence shown here is derived from an EMBL/GenBank/DDBJ whole genome shotgun (WGS) entry which is preliminary data.</text>
</comment>
<reference evidence="12" key="2">
    <citation type="submission" date="2020-09" db="EMBL/GenBank/DDBJ databases">
        <authorList>
            <person name="Sun Q."/>
            <person name="Zhou Y."/>
        </authorList>
    </citation>
    <scope>NUCLEOTIDE SEQUENCE</scope>
    <source>
        <strain evidence="12">CGMCC 1.12195</strain>
    </source>
</reference>
<feature type="domain" description="TonB-dependent receptor plug" evidence="11">
    <location>
        <begin position="133"/>
        <end position="243"/>
    </location>
</feature>
<name>A0A917M886_9SPHI</name>
<keyword evidence="13" id="KW-1185">Reference proteome</keyword>
<comment type="subcellular location">
    <subcellularLocation>
        <location evidence="1 8">Cell outer membrane</location>
        <topology evidence="1 8">Multi-pass membrane protein</topology>
    </subcellularLocation>
</comment>
<keyword evidence="5 9" id="KW-0798">TonB box</keyword>
<dbReference type="InterPro" id="IPR008969">
    <property type="entry name" value="CarboxyPept-like_regulatory"/>
</dbReference>
<keyword evidence="6 8" id="KW-0472">Membrane</keyword>
<evidence type="ECO:0000313" key="12">
    <source>
        <dbReference type="EMBL" id="GGG81394.1"/>
    </source>
</evidence>
<keyword evidence="7 8" id="KW-0998">Cell outer membrane</keyword>
<dbReference type="InterPro" id="IPR037066">
    <property type="entry name" value="Plug_dom_sf"/>
</dbReference>
<dbReference type="EMBL" id="BMER01000001">
    <property type="protein sequence ID" value="GGG81394.1"/>
    <property type="molecule type" value="Genomic_DNA"/>
</dbReference>
<evidence type="ECO:0000256" key="8">
    <source>
        <dbReference type="PROSITE-ProRule" id="PRU01360"/>
    </source>
</evidence>
<dbReference type="InterPro" id="IPR000531">
    <property type="entry name" value="Beta-barrel_TonB"/>
</dbReference>
<feature type="domain" description="TonB-dependent receptor-like beta-barrel" evidence="10">
    <location>
        <begin position="453"/>
        <end position="854"/>
    </location>
</feature>
<evidence type="ECO:0000256" key="6">
    <source>
        <dbReference type="ARBA" id="ARBA00023136"/>
    </source>
</evidence>
<evidence type="ECO:0000313" key="13">
    <source>
        <dbReference type="Proteomes" id="UP000660862"/>
    </source>
</evidence>
<protein>
    <submittedName>
        <fullName evidence="12">SusC/RagA family TonB-linked outer membrane protein</fullName>
    </submittedName>
</protein>
<dbReference type="InterPro" id="IPR039426">
    <property type="entry name" value="TonB-dep_rcpt-like"/>
</dbReference>
<evidence type="ECO:0000256" key="1">
    <source>
        <dbReference type="ARBA" id="ARBA00004571"/>
    </source>
</evidence>
<dbReference type="InterPro" id="IPR036942">
    <property type="entry name" value="Beta-barrel_TonB_sf"/>
</dbReference>
<dbReference type="SUPFAM" id="SSF56935">
    <property type="entry name" value="Porins"/>
    <property type="match status" value="1"/>
</dbReference>
<evidence type="ECO:0000256" key="9">
    <source>
        <dbReference type="RuleBase" id="RU003357"/>
    </source>
</evidence>
<dbReference type="AlphaFoldDB" id="A0A917M886"/>
<dbReference type="Pfam" id="PF07715">
    <property type="entry name" value="Plug"/>
    <property type="match status" value="1"/>
</dbReference>
<keyword evidence="3 8" id="KW-1134">Transmembrane beta strand</keyword>
<evidence type="ECO:0000256" key="3">
    <source>
        <dbReference type="ARBA" id="ARBA00022452"/>
    </source>
</evidence>